<name>A0A0A7PPF0_9SPHN</name>
<gene>
    <name evidence="1" type="ORF">SKP52_21200</name>
</gene>
<accession>A0A0A7PPF0</accession>
<keyword evidence="2" id="KW-1185">Reference proteome</keyword>
<organism evidence="1 2">
    <name type="scientific">Sphingopyxis fribergensis</name>
    <dbReference type="NCBI Taxonomy" id="1515612"/>
    <lineage>
        <taxon>Bacteria</taxon>
        <taxon>Pseudomonadati</taxon>
        <taxon>Pseudomonadota</taxon>
        <taxon>Alphaproteobacteria</taxon>
        <taxon>Sphingomonadales</taxon>
        <taxon>Sphingomonadaceae</taxon>
        <taxon>Sphingopyxis</taxon>
    </lineage>
</organism>
<dbReference type="AlphaFoldDB" id="A0A0A7PPF0"/>
<dbReference type="HOGENOM" id="CLU_2247243_0_0_5"/>
<evidence type="ECO:0000313" key="1">
    <source>
        <dbReference type="EMBL" id="AJA11103.1"/>
    </source>
</evidence>
<dbReference type="EMBL" id="CP009122">
    <property type="protein sequence ID" value="AJA11103.1"/>
    <property type="molecule type" value="Genomic_DNA"/>
</dbReference>
<proteinExistence type="predicted"/>
<dbReference type="Proteomes" id="UP000030907">
    <property type="component" value="Chromosome"/>
</dbReference>
<dbReference type="KEGG" id="sphk:SKP52_21200"/>
<dbReference type="RefSeq" id="WP_039578387.1">
    <property type="nucleotide sequence ID" value="NZ_CP009122.1"/>
</dbReference>
<protein>
    <submittedName>
        <fullName evidence="1">Uncharacterized protein</fullName>
    </submittedName>
</protein>
<dbReference type="OrthoDB" id="7450963at2"/>
<reference evidence="1 2" key="1">
    <citation type="journal article" date="2015" name="Int. J. Syst. Evol. Microbiol.">
        <title>Description of Sphingopyxis fribergensis sp. nov. - a soil bacterium with the ability to degrade styrene and phenylacetic acid.</title>
        <authorList>
            <person name="Oelschlagel M."/>
            <person name="Ruckert C."/>
            <person name="Kalinowski J."/>
            <person name="Schmidt G."/>
            <person name="Schlomann M."/>
            <person name="Tischler D."/>
        </authorList>
    </citation>
    <scope>NUCLEOTIDE SEQUENCE [LARGE SCALE GENOMIC DNA]</scope>
    <source>
        <strain evidence="1 2">Kp5.2</strain>
    </source>
</reference>
<evidence type="ECO:0000313" key="2">
    <source>
        <dbReference type="Proteomes" id="UP000030907"/>
    </source>
</evidence>
<sequence length="113" mass="12621">MSRADRLERLDARRVELEAEYADVLLDALRRVASGSWGLFGHTKDRAAHAKWEPVVTDLCDRGGEIDQVRDQLGLQPFALHEEFEASRGPVASNAPGEPKQAKAWLERLGEDV</sequence>